<dbReference type="AlphaFoldDB" id="A0A9W8X958"/>
<protein>
    <submittedName>
        <fullName evidence="1">Uncharacterized protein</fullName>
    </submittedName>
</protein>
<name>A0A9W8X958_9PLEO</name>
<organism evidence="1 2">
    <name type="scientific">Didymosphaeria variabile</name>
    <dbReference type="NCBI Taxonomy" id="1932322"/>
    <lineage>
        <taxon>Eukaryota</taxon>
        <taxon>Fungi</taxon>
        <taxon>Dikarya</taxon>
        <taxon>Ascomycota</taxon>
        <taxon>Pezizomycotina</taxon>
        <taxon>Dothideomycetes</taxon>
        <taxon>Pleosporomycetidae</taxon>
        <taxon>Pleosporales</taxon>
        <taxon>Massarineae</taxon>
        <taxon>Didymosphaeriaceae</taxon>
        <taxon>Didymosphaeria</taxon>
    </lineage>
</organism>
<reference evidence="1" key="1">
    <citation type="submission" date="2022-10" db="EMBL/GenBank/DDBJ databases">
        <title>Tapping the CABI collections for fungal endophytes: first genome assemblies for Collariella, Neodidymelliopsis, Ascochyta clinopodiicola, Didymella pomorum, Didymosphaeria variabile, Neocosmospora piperis and Neocucurbitaria cava.</title>
        <authorList>
            <person name="Hill R."/>
        </authorList>
    </citation>
    <scope>NUCLEOTIDE SEQUENCE</scope>
    <source>
        <strain evidence="1">IMI 356815</strain>
    </source>
</reference>
<gene>
    <name evidence="1" type="ORF">N0V89_012100</name>
</gene>
<dbReference type="Proteomes" id="UP001140513">
    <property type="component" value="Unassembled WGS sequence"/>
</dbReference>
<evidence type="ECO:0000313" key="1">
    <source>
        <dbReference type="EMBL" id="KAJ4344360.1"/>
    </source>
</evidence>
<accession>A0A9W8X958</accession>
<evidence type="ECO:0000313" key="2">
    <source>
        <dbReference type="Proteomes" id="UP001140513"/>
    </source>
</evidence>
<proteinExistence type="predicted"/>
<sequence>MEAGTTRLAVGVIAGCVKVLGRRQHLWNWLLETNREANENEDAPEKPKLAHHGDPQWARWEMWKQEGSLEGPAAAKKDAAGGGEGDGEVVWWLSEEGEASPPVMDGEYQKGVGGLALVCLLEEGPAVVKEDAASGGEGDSAVVWWVGEEAGPPGLYGEYREGFVSVISAGEEGAG</sequence>
<comment type="caution">
    <text evidence="1">The sequence shown here is derived from an EMBL/GenBank/DDBJ whole genome shotgun (WGS) entry which is preliminary data.</text>
</comment>
<keyword evidence="2" id="KW-1185">Reference proteome</keyword>
<dbReference type="RefSeq" id="XP_056064812.1">
    <property type="nucleotide sequence ID" value="XM_056220825.1"/>
</dbReference>
<dbReference type="GeneID" id="80915630"/>
<dbReference type="EMBL" id="JAPEUX010000010">
    <property type="protein sequence ID" value="KAJ4344360.1"/>
    <property type="molecule type" value="Genomic_DNA"/>
</dbReference>